<dbReference type="Proteomes" id="UP000176501">
    <property type="component" value="Unassembled WGS sequence"/>
</dbReference>
<dbReference type="EMBL" id="MGFE01000003">
    <property type="protein sequence ID" value="OGL99487.1"/>
    <property type="molecule type" value="Genomic_DNA"/>
</dbReference>
<accession>A0A1F7WB94</accession>
<feature type="region of interest" description="Disordered" evidence="1">
    <location>
        <begin position="1971"/>
        <end position="2065"/>
    </location>
</feature>
<evidence type="ECO:0000313" key="2">
    <source>
        <dbReference type="EMBL" id="OGL99487.1"/>
    </source>
</evidence>
<dbReference type="Gene3D" id="2.40.300.10">
    <property type="entry name" value="Head decoration protein D"/>
    <property type="match status" value="1"/>
</dbReference>
<reference evidence="2 3" key="1">
    <citation type="journal article" date="2016" name="Nat. Commun.">
        <title>Thousands of microbial genomes shed light on interconnected biogeochemical processes in an aquifer system.</title>
        <authorList>
            <person name="Anantharaman K."/>
            <person name="Brown C.T."/>
            <person name="Hug L.A."/>
            <person name="Sharon I."/>
            <person name="Castelle C.J."/>
            <person name="Probst A.J."/>
            <person name="Thomas B.C."/>
            <person name="Singh A."/>
            <person name="Wilkins M.J."/>
            <person name="Karaoz U."/>
            <person name="Brodie E.L."/>
            <person name="Williams K.H."/>
            <person name="Hubbard S.S."/>
            <person name="Banfield J.F."/>
        </authorList>
    </citation>
    <scope>NUCLEOTIDE SEQUENCE [LARGE SCALE GENOMIC DNA]</scope>
</reference>
<proteinExistence type="predicted"/>
<gene>
    <name evidence="2" type="ORF">A2304_04175</name>
</gene>
<comment type="caution">
    <text evidence="2">The sequence shown here is derived from an EMBL/GenBank/DDBJ whole genome shotgun (WGS) entry which is preliminary data.</text>
</comment>
<organism evidence="2 3">
    <name type="scientific">Candidatus Uhrbacteria bacterium RIFOXYB2_FULL_57_15</name>
    <dbReference type="NCBI Taxonomy" id="1802422"/>
    <lineage>
        <taxon>Bacteria</taxon>
        <taxon>Candidatus Uhriibacteriota</taxon>
    </lineage>
</organism>
<feature type="compositionally biased region" description="Acidic residues" evidence="1">
    <location>
        <begin position="1972"/>
        <end position="1994"/>
    </location>
</feature>
<protein>
    <submittedName>
        <fullName evidence="2">Uncharacterized protein</fullName>
    </submittedName>
</protein>
<evidence type="ECO:0000256" key="1">
    <source>
        <dbReference type="SAM" id="MobiDB-lite"/>
    </source>
</evidence>
<sequence length="2065" mass="210741">MKLLRKNNRQARHFATMLILMVVLAVSGLPFADTRAAAPVNAISYQGRLLNSNGVPVSDASLEFVFRFLDSASGGTCLWESDDGAACDDPDETQTVALTDGLFSENIGSSVDPTGLSEAYPVDLTDIFGDNTNVYLEVVVDGETLSPRKQIVATPYALNAQSLDGLDSTDLLAAAGDTATGDYDYTGAILLGGSPLVFEGTTPDDFETTFAFTDPTADRTITFQNADGTVAFLSDISGGASLWETGTFGTFENDDNVLIGTDSDETIASTGFSLSGNDLFVSGDIGIEGSLYTDSGIVGGAVGIGFSEFDVSATTGSITINDGGDLGQVSVEGSVLDIDSLTFVGSGSIGVSGIGSDLTLNPSDQVIIDGGAQSVDIRDQLLNSTGDVVIADQFSPDSDNARSLGASGLGWSAIWLRNIDDGVSVSLSSDGTGETNSGASVIGVFDEFATSAGGNVQDTLDDFDQALATGGTGSMWTLASGVVYPTTATSDFVIGGTTASASPFGVDESANTVYIGEGSVGNGTLTFKASDADTGSIAFSTNDRWEFTGGDVFIGSTTLGSVKSTFVPDGDDLYVAGDIAAQSSMYADTFVAGDASTTFADGSISTTSQNFSTNISVGGIDAVTHSMSFQIDGNDGMSIVATGDGAGGVGARTVSLGVSAAADVVAIGDANADVSIYDAQWFISSTGSAEFSSLAMDGNLDMQNFLLLDIGHEDTNFTAGGGLTLAGTLTANGTAQFNSDVDMTINGTENVVIGNGTGTGSNSVDLFAVNIINTDAAANTQRGIVVTNQASSTSATESLITVDNADALALTAGLTVSGSGGVVTNAIDVSNANIVNALSVGDNTILGTTALVDFTDFDVSADGLITIAPDAGGVGFTISPSAPMTAGIDFANTNVSVELMLQYDETISNQTDDVVSFNGAGGADNTDLIINLDGPKPTLSSNSDALIGFADSLEIDPASGNASIAFYASDADTGTLTYDTNDTFSFSGGNIQHSGLDSLPTTLSGTTSAISSSVTYTGTSAVNLNSITIADSTFSVINQAVEGGGVPATTHLVYGVSAEATNSGTTGQAENVIGLRAQGRNSSTSANAVDGYVAGVEGVGLQNAAATNILDLRGVSGSVSVANGTVTDLFAIRGVVEAGAGGATTSYGGYFDNNDEGTTRYGILASASGGTANYAGYFHSAAVNVEENSTPSSPGFATDAGDLYVDSQLEIDGQGVTTSSIMDINSGTLTSGIALSIERSTSVSDFTNTTTGLVDFTITDTGSSGTVLNIDNAGTGSSLVVDQDADTGSTVSDTAGGAIHVTNTGNADFGLTVYSNNSITSNSLAYFFNDNAGFDNYVVDIRSDATTAGSANGTALHILQNQVDNPTADATGTQALIIDTNENFGAADGLLSDAMILVREDIGGTSDTVFRVDGDGDVWADGTLGAGASDVAELYPSMDTLVPGELVVMDPSGTGVLRSTEPYQGALLGGVSTLPGVLLGFEDGGYKIALAGRIPMFVTDENGPIVAGDPVTSSSTAGYGMKATEPGTIVGFALEGFAGPGSGSVSVFVSPQFYMGSVISTDGSVTQIEDDVELTGSLSVLGSGGSVTEQMSFVTDVTDATDYRLSIKNADGTQVAYVSNGGDLALSGRFYPSDRGALQTSKYIYYDGSSGMGGDFMRTNASGWATGSYDFAEMFPSADKLTAGDVVAFGSTNESVALTQKASDAKLAGIVSTRPGFLAGENLKGSYPIALAGRVPTKVSNENGTIEIGDPLTSSTRAGYAMKATKAGPIIGYALEPYSGSGNDKIIAYVNVSYWNGGETPALPGTSNIASKIVVTQNANNLTALNMNGNVYMTGNDILGVRRLAGISGRWSIEEDGTVRTPGTLKTVTESYQGDAVETMAVTSPDVQITLVGTSTLENGEAVIRFEQVSPTFNDVTSTISPIRVIVTPNGPVSLYVFEKDNDGFGVRQVNGHDSGVTFDWIVSAYRKGYEPEEAQPTDDEPVTEEDPVAEEPVIETPSDAELTETDPPSDEVLASPVEEEAPETVIEIQPDPEPVVTDEQASPESPEPTPDDSMESTVVEEPAP</sequence>
<name>A0A1F7WB94_9BACT</name>
<evidence type="ECO:0000313" key="3">
    <source>
        <dbReference type="Proteomes" id="UP000176501"/>
    </source>
</evidence>